<evidence type="ECO:0000313" key="1">
    <source>
        <dbReference type="EMBL" id="MDG3496251.1"/>
    </source>
</evidence>
<evidence type="ECO:0000313" key="2">
    <source>
        <dbReference type="Proteomes" id="UP001152872"/>
    </source>
</evidence>
<reference evidence="1" key="1">
    <citation type="submission" date="2019-05" db="EMBL/GenBank/DDBJ databases">
        <title>Whole genome sequencing of Pseudanabaena catenata USMAC16.</title>
        <authorList>
            <person name="Khan Z."/>
            <person name="Omar W.M."/>
            <person name="Convey P."/>
            <person name="Merican F."/>
            <person name="Najimudin N."/>
        </authorList>
    </citation>
    <scope>NUCLEOTIDE SEQUENCE</scope>
    <source>
        <strain evidence="1">USMAC16</strain>
    </source>
</reference>
<organism evidence="1 2">
    <name type="scientific">Pseudanabaena catenata USMAC16</name>
    <dbReference type="NCBI Taxonomy" id="1855837"/>
    <lineage>
        <taxon>Bacteria</taxon>
        <taxon>Bacillati</taxon>
        <taxon>Cyanobacteriota</taxon>
        <taxon>Cyanophyceae</taxon>
        <taxon>Pseudanabaenales</taxon>
        <taxon>Pseudanabaenaceae</taxon>
        <taxon>Pseudanabaena</taxon>
    </lineage>
</organism>
<feature type="non-terminal residue" evidence="1">
    <location>
        <position position="1"/>
    </location>
</feature>
<name>A0A9X4M9C5_9CYAN</name>
<gene>
    <name evidence="1" type="ORF">FEV09_17030</name>
</gene>
<accession>A0A9X4M9C5</accession>
<dbReference type="EMBL" id="VBTY01000165">
    <property type="protein sequence ID" value="MDG3496251.1"/>
    <property type="molecule type" value="Genomic_DNA"/>
</dbReference>
<dbReference type="Pfam" id="PF03400">
    <property type="entry name" value="DDE_Tnp_IS1"/>
    <property type="match status" value="1"/>
</dbReference>
<dbReference type="GO" id="GO:0004803">
    <property type="term" value="F:transposase activity"/>
    <property type="evidence" value="ECO:0007669"/>
    <property type="project" value="InterPro"/>
</dbReference>
<sequence>SGDSAQKLWESLPSVYRQCAIIYTDFYSSYPVVLPSKRHRAVGKETGKTNYIERFNCTLRQRVSRLVRKTLSFSKKLENHIGAIWNFIHHYNTSLPPCASFPF</sequence>
<dbReference type="GO" id="GO:0003677">
    <property type="term" value="F:DNA binding"/>
    <property type="evidence" value="ECO:0007669"/>
    <property type="project" value="InterPro"/>
</dbReference>
<protein>
    <submittedName>
        <fullName evidence="1">IS1 family transposase</fullName>
    </submittedName>
</protein>
<dbReference type="AlphaFoldDB" id="A0A9X4M9C5"/>
<comment type="caution">
    <text evidence="1">The sequence shown here is derived from an EMBL/GenBank/DDBJ whole genome shotgun (WGS) entry which is preliminary data.</text>
</comment>
<dbReference type="InterPro" id="IPR005063">
    <property type="entry name" value="Transposase_27"/>
</dbReference>
<keyword evidence="2" id="KW-1185">Reference proteome</keyword>
<proteinExistence type="predicted"/>
<dbReference type="Proteomes" id="UP001152872">
    <property type="component" value="Unassembled WGS sequence"/>
</dbReference>
<dbReference type="GO" id="GO:0006313">
    <property type="term" value="P:DNA transposition"/>
    <property type="evidence" value="ECO:0007669"/>
    <property type="project" value="InterPro"/>
</dbReference>
<dbReference type="RefSeq" id="WP_267879009.1">
    <property type="nucleotide sequence ID" value="NZ_VBTY01000165.1"/>
</dbReference>